<gene>
    <name evidence="2" type="ORF">GCM10009688_19960</name>
</gene>
<dbReference type="EMBL" id="BAAALV010000002">
    <property type="protein sequence ID" value="GAA1914987.1"/>
    <property type="molecule type" value="Genomic_DNA"/>
</dbReference>
<evidence type="ECO:0000313" key="2">
    <source>
        <dbReference type="EMBL" id="GAA1914987.1"/>
    </source>
</evidence>
<protein>
    <submittedName>
        <fullName evidence="2">Uncharacterized protein</fullName>
    </submittedName>
</protein>
<comment type="caution">
    <text evidence="2">The sequence shown here is derived from an EMBL/GenBank/DDBJ whole genome shotgun (WGS) entry which is preliminary data.</text>
</comment>
<feature type="compositionally biased region" description="Basic and acidic residues" evidence="1">
    <location>
        <begin position="29"/>
        <end position="39"/>
    </location>
</feature>
<feature type="region of interest" description="Disordered" evidence="1">
    <location>
        <begin position="1"/>
        <end position="54"/>
    </location>
</feature>
<dbReference type="Proteomes" id="UP001500784">
    <property type="component" value="Unassembled WGS sequence"/>
</dbReference>
<reference evidence="2 3" key="1">
    <citation type="journal article" date="2019" name="Int. J. Syst. Evol. Microbiol.">
        <title>The Global Catalogue of Microorganisms (GCM) 10K type strain sequencing project: providing services to taxonomists for standard genome sequencing and annotation.</title>
        <authorList>
            <consortium name="The Broad Institute Genomics Platform"/>
            <consortium name="The Broad Institute Genome Sequencing Center for Infectious Disease"/>
            <person name="Wu L."/>
            <person name="Ma J."/>
        </authorList>
    </citation>
    <scope>NUCLEOTIDE SEQUENCE [LARGE SCALE GENOMIC DNA]</scope>
    <source>
        <strain evidence="2 3">JCM 13316</strain>
    </source>
</reference>
<accession>A0ABN2P887</accession>
<evidence type="ECO:0000313" key="3">
    <source>
        <dbReference type="Proteomes" id="UP001500784"/>
    </source>
</evidence>
<proteinExistence type="predicted"/>
<evidence type="ECO:0000256" key="1">
    <source>
        <dbReference type="SAM" id="MobiDB-lite"/>
    </source>
</evidence>
<keyword evidence="3" id="KW-1185">Reference proteome</keyword>
<name>A0ABN2P887_9MICC</name>
<sequence length="54" mass="5943">MRPRTSPESRWPDAKEGTLSGNAKKPGKSIKEKRAEKRAKSAGAEPAPRKRKGQ</sequence>
<feature type="compositionally biased region" description="Basic and acidic residues" evidence="1">
    <location>
        <begin position="1"/>
        <end position="16"/>
    </location>
</feature>
<organism evidence="2 3">
    <name type="scientific">Arthrobacter gandavensis</name>
    <dbReference type="NCBI Taxonomy" id="169960"/>
    <lineage>
        <taxon>Bacteria</taxon>
        <taxon>Bacillati</taxon>
        <taxon>Actinomycetota</taxon>
        <taxon>Actinomycetes</taxon>
        <taxon>Micrococcales</taxon>
        <taxon>Micrococcaceae</taxon>
        <taxon>Arthrobacter</taxon>
    </lineage>
</organism>